<dbReference type="HOGENOM" id="CLU_2704961_0_0_1"/>
<evidence type="ECO:0000313" key="1">
    <source>
        <dbReference type="EMBL" id="KDR77822.1"/>
    </source>
</evidence>
<protein>
    <submittedName>
        <fullName evidence="1">Uncharacterized protein</fullName>
    </submittedName>
</protein>
<gene>
    <name evidence="1" type="ORF">GALMADRAFT_414161</name>
</gene>
<evidence type="ECO:0000313" key="2">
    <source>
        <dbReference type="Proteomes" id="UP000027222"/>
    </source>
</evidence>
<dbReference type="Proteomes" id="UP000027222">
    <property type="component" value="Unassembled WGS sequence"/>
</dbReference>
<sequence>MLLGYSSGLIIYKLDRSPSAYVVSGSAQDEQVFSTFHMHIRTKSCHVLTLDPGRALDDMLPPLTECIHDNEAS</sequence>
<keyword evidence="2" id="KW-1185">Reference proteome</keyword>
<organism evidence="1 2">
    <name type="scientific">Galerina marginata (strain CBS 339.88)</name>
    <dbReference type="NCBI Taxonomy" id="685588"/>
    <lineage>
        <taxon>Eukaryota</taxon>
        <taxon>Fungi</taxon>
        <taxon>Dikarya</taxon>
        <taxon>Basidiomycota</taxon>
        <taxon>Agaricomycotina</taxon>
        <taxon>Agaricomycetes</taxon>
        <taxon>Agaricomycetidae</taxon>
        <taxon>Agaricales</taxon>
        <taxon>Agaricineae</taxon>
        <taxon>Strophariaceae</taxon>
        <taxon>Galerina</taxon>
    </lineage>
</organism>
<accession>A0A067T637</accession>
<name>A0A067T637_GALM3</name>
<proteinExistence type="predicted"/>
<dbReference type="EMBL" id="KL142376">
    <property type="protein sequence ID" value="KDR77822.1"/>
    <property type="molecule type" value="Genomic_DNA"/>
</dbReference>
<dbReference type="AlphaFoldDB" id="A0A067T637"/>
<reference evidence="2" key="1">
    <citation type="journal article" date="2014" name="Proc. Natl. Acad. Sci. U.S.A.">
        <title>Extensive sampling of basidiomycete genomes demonstrates inadequacy of the white-rot/brown-rot paradigm for wood decay fungi.</title>
        <authorList>
            <person name="Riley R."/>
            <person name="Salamov A.A."/>
            <person name="Brown D.W."/>
            <person name="Nagy L.G."/>
            <person name="Floudas D."/>
            <person name="Held B.W."/>
            <person name="Levasseur A."/>
            <person name="Lombard V."/>
            <person name="Morin E."/>
            <person name="Otillar R."/>
            <person name="Lindquist E.A."/>
            <person name="Sun H."/>
            <person name="LaButti K.M."/>
            <person name="Schmutz J."/>
            <person name="Jabbour D."/>
            <person name="Luo H."/>
            <person name="Baker S.E."/>
            <person name="Pisabarro A.G."/>
            <person name="Walton J.D."/>
            <person name="Blanchette R.A."/>
            <person name="Henrissat B."/>
            <person name="Martin F."/>
            <person name="Cullen D."/>
            <person name="Hibbett D.S."/>
            <person name="Grigoriev I.V."/>
        </authorList>
    </citation>
    <scope>NUCLEOTIDE SEQUENCE [LARGE SCALE GENOMIC DNA]</scope>
    <source>
        <strain evidence="2">CBS 339.88</strain>
    </source>
</reference>